<dbReference type="InterPro" id="IPR016030">
    <property type="entry name" value="CblAdoTrfase-like"/>
</dbReference>
<evidence type="ECO:0000256" key="1">
    <source>
        <dbReference type="ARBA" id="ARBA00022679"/>
    </source>
</evidence>
<protein>
    <recommendedName>
        <fullName evidence="4">Corrinoid adenosyltransferase</fullName>
        <ecNumber evidence="4">2.5.1.17</ecNumber>
    </recommendedName>
    <alternativeName>
        <fullName evidence="4">Cob(II)alamin adenosyltransferase</fullName>
    </alternativeName>
    <alternativeName>
        <fullName evidence="4">Cob(II)yrinic acid a,c-diamide adenosyltransferase</fullName>
    </alternativeName>
    <alternativeName>
        <fullName evidence="4">Cobinamide/cobalamin adenosyltransferase</fullName>
    </alternativeName>
</protein>
<comment type="pathway">
    <text evidence="4">Cofactor biosynthesis; adenosylcobalamin biosynthesis; adenosylcobalamin from cob(II)yrinate a,c-diamide: step 2/7.</text>
</comment>
<dbReference type="UniPathway" id="UPA00148">
    <property type="reaction ID" value="UER00233"/>
</dbReference>
<dbReference type="InterPro" id="IPR036451">
    <property type="entry name" value="CblAdoTrfase-like_sf"/>
</dbReference>
<dbReference type="SUPFAM" id="SSF89028">
    <property type="entry name" value="Cobalamin adenosyltransferase-like"/>
    <property type="match status" value="1"/>
</dbReference>
<name>A0A2H0VHX6_9BACT</name>
<evidence type="ECO:0000313" key="6">
    <source>
        <dbReference type="EMBL" id="PIR98702.1"/>
    </source>
</evidence>
<evidence type="ECO:0000313" key="7">
    <source>
        <dbReference type="Proteomes" id="UP000230776"/>
    </source>
</evidence>
<gene>
    <name evidence="6" type="ORF">COT88_00070</name>
</gene>
<dbReference type="Gene3D" id="1.20.1200.10">
    <property type="entry name" value="Cobalamin adenosyltransferase-like"/>
    <property type="match status" value="1"/>
</dbReference>
<evidence type="ECO:0000256" key="3">
    <source>
        <dbReference type="ARBA" id="ARBA00022840"/>
    </source>
</evidence>
<keyword evidence="4" id="KW-0169">Cobalamin biosynthesis</keyword>
<reference evidence="7" key="1">
    <citation type="submission" date="2017-09" db="EMBL/GenBank/DDBJ databases">
        <title>Depth-based differentiation of microbial function through sediment-hosted aquifers and enrichment of novel symbionts in the deep terrestrial subsurface.</title>
        <authorList>
            <person name="Probst A.J."/>
            <person name="Ladd B."/>
            <person name="Jarett J.K."/>
            <person name="Geller-Mcgrath D.E."/>
            <person name="Sieber C.M.K."/>
            <person name="Emerson J.B."/>
            <person name="Anantharaman K."/>
            <person name="Thomas B.C."/>
            <person name="Malmstrom R."/>
            <person name="Stieglmeier M."/>
            <person name="Klingl A."/>
            <person name="Woyke T."/>
            <person name="Ryan C.M."/>
            <person name="Banfield J.F."/>
        </authorList>
    </citation>
    <scope>NUCLEOTIDE SEQUENCE [LARGE SCALE GENOMIC DNA]</scope>
</reference>
<evidence type="ECO:0000259" key="5">
    <source>
        <dbReference type="Pfam" id="PF01923"/>
    </source>
</evidence>
<organism evidence="6 7">
    <name type="scientific">Candidatus Colwellbacteria bacterium CG10_big_fil_rev_8_21_14_0_10_41_28</name>
    <dbReference type="NCBI Taxonomy" id="1974539"/>
    <lineage>
        <taxon>Bacteria</taxon>
        <taxon>Candidatus Colwelliibacteriota</taxon>
    </lineage>
</organism>
<keyword evidence="3 4" id="KW-0067">ATP-binding</keyword>
<keyword evidence="2 4" id="KW-0547">Nucleotide-binding</keyword>
<evidence type="ECO:0000256" key="2">
    <source>
        <dbReference type="ARBA" id="ARBA00022741"/>
    </source>
</evidence>
<keyword evidence="1 4" id="KW-0808">Transferase</keyword>
<feature type="domain" description="Cobalamin adenosyltransferase-like" evidence="5">
    <location>
        <begin position="2"/>
        <end position="170"/>
    </location>
</feature>
<comment type="caution">
    <text evidence="6">The sequence shown here is derived from an EMBL/GenBank/DDBJ whole genome shotgun (WGS) entry which is preliminary data.</text>
</comment>
<dbReference type="Proteomes" id="UP000230776">
    <property type="component" value="Unassembled WGS sequence"/>
</dbReference>
<dbReference type="GO" id="GO:0005524">
    <property type="term" value="F:ATP binding"/>
    <property type="evidence" value="ECO:0007669"/>
    <property type="project" value="UniProtKB-UniRule"/>
</dbReference>
<sequence length="183" mass="20136">MLYTGKGDDGTTKIIGSEKRFTKGSEITEALGSLDELNSFLGICRTKSGDLSFDLDNEGSFSSTIRSVQENLFIIQAQLAGADKILGEGALKDMEALIEKIENTIPPIKGFSIPGGTELSAFLDTARTLARRTEREVIRAKDKEFIKPEENTLAYLNRLSSLLFALARFANFKEGVEEENPSY</sequence>
<comment type="catalytic activity">
    <reaction evidence="4">
        <text>2 cob(II)alamin + reduced [electron-transfer flavoprotein] + 2 ATP = 2 adenosylcob(III)alamin + 2 triphosphate + oxidized [electron-transfer flavoprotein] + 3 H(+)</text>
        <dbReference type="Rhea" id="RHEA:28671"/>
        <dbReference type="Rhea" id="RHEA-COMP:10685"/>
        <dbReference type="Rhea" id="RHEA-COMP:10686"/>
        <dbReference type="ChEBI" id="CHEBI:15378"/>
        <dbReference type="ChEBI" id="CHEBI:16304"/>
        <dbReference type="ChEBI" id="CHEBI:18036"/>
        <dbReference type="ChEBI" id="CHEBI:18408"/>
        <dbReference type="ChEBI" id="CHEBI:30616"/>
        <dbReference type="ChEBI" id="CHEBI:57692"/>
        <dbReference type="ChEBI" id="CHEBI:58307"/>
        <dbReference type="EC" id="2.5.1.17"/>
    </reaction>
</comment>
<proteinExistence type="inferred from homology"/>
<comment type="similarity">
    <text evidence="4">Belongs to the Cob(I)alamin adenosyltransferase family.</text>
</comment>
<dbReference type="Pfam" id="PF01923">
    <property type="entry name" value="Cob_adeno_trans"/>
    <property type="match status" value="1"/>
</dbReference>
<dbReference type="PANTHER" id="PTHR12213:SF0">
    <property type="entry name" value="CORRINOID ADENOSYLTRANSFERASE MMAB"/>
    <property type="match status" value="1"/>
</dbReference>
<dbReference type="GO" id="GO:0008817">
    <property type="term" value="F:corrinoid adenosyltransferase activity"/>
    <property type="evidence" value="ECO:0007669"/>
    <property type="project" value="UniProtKB-UniRule"/>
</dbReference>
<evidence type="ECO:0000256" key="4">
    <source>
        <dbReference type="RuleBase" id="RU366026"/>
    </source>
</evidence>
<dbReference type="PANTHER" id="PTHR12213">
    <property type="entry name" value="CORRINOID ADENOSYLTRANSFERASE"/>
    <property type="match status" value="1"/>
</dbReference>
<dbReference type="EC" id="2.5.1.17" evidence="4"/>
<dbReference type="InterPro" id="IPR029499">
    <property type="entry name" value="PduO-typ"/>
</dbReference>
<dbReference type="AlphaFoldDB" id="A0A2H0VHX6"/>
<accession>A0A2H0VHX6</accession>
<dbReference type="NCBIfam" id="TIGR00636">
    <property type="entry name" value="PduO_Nterm"/>
    <property type="match status" value="1"/>
</dbReference>
<comment type="catalytic activity">
    <reaction evidence="4">
        <text>2 cob(II)yrinate a,c diamide + reduced [electron-transfer flavoprotein] + 2 ATP = 2 adenosylcob(III)yrinate a,c-diamide + 2 triphosphate + oxidized [electron-transfer flavoprotein] + 3 H(+)</text>
        <dbReference type="Rhea" id="RHEA:11528"/>
        <dbReference type="Rhea" id="RHEA-COMP:10685"/>
        <dbReference type="Rhea" id="RHEA-COMP:10686"/>
        <dbReference type="ChEBI" id="CHEBI:15378"/>
        <dbReference type="ChEBI" id="CHEBI:18036"/>
        <dbReference type="ChEBI" id="CHEBI:30616"/>
        <dbReference type="ChEBI" id="CHEBI:57692"/>
        <dbReference type="ChEBI" id="CHEBI:58307"/>
        <dbReference type="ChEBI" id="CHEBI:58503"/>
        <dbReference type="ChEBI" id="CHEBI:58537"/>
        <dbReference type="EC" id="2.5.1.17"/>
    </reaction>
</comment>
<dbReference type="GO" id="GO:0009236">
    <property type="term" value="P:cobalamin biosynthetic process"/>
    <property type="evidence" value="ECO:0007669"/>
    <property type="project" value="UniProtKB-UniRule"/>
</dbReference>
<dbReference type="EMBL" id="PFAG01000002">
    <property type="protein sequence ID" value="PIR98702.1"/>
    <property type="molecule type" value="Genomic_DNA"/>
</dbReference>